<feature type="signal peptide" evidence="1">
    <location>
        <begin position="1"/>
        <end position="22"/>
    </location>
</feature>
<organism evidence="2 3">
    <name type="scientific">Viridibacillus soli</name>
    <dbReference type="NCBI Taxonomy" id="2798301"/>
    <lineage>
        <taxon>Bacteria</taxon>
        <taxon>Bacillati</taxon>
        <taxon>Bacillota</taxon>
        <taxon>Bacilli</taxon>
        <taxon>Bacillales</taxon>
        <taxon>Caryophanaceae</taxon>
        <taxon>Viridibacillus</taxon>
    </lineage>
</organism>
<evidence type="ECO:0000313" key="2">
    <source>
        <dbReference type="EMBL" id="MBK3494179.1"/>
    </source>
</evidence>
<sequence length="380" mass="42590">MRKKRFNFIKMMLALVVAFAFAFGASTNNTEAATKVETISLTKNKQKTVNRKFNKDQIDIMKVTVPADGLFTMKLDNPKKREMGIALFSEFDPILLEDIENIDESNLDIMDSALMDVEILGYAINSEIFDYDKTMHTFSVGLKKGTYYVLAMNLDEGKNKNYTAKFTLKASSSYEKEANNTIKQATSIKLNKTYNASFNLFDTDDYYKVTVPKSGYLKLNVNQKYKTKFKLKVLDAKKKTVKGLKVTKSNKSYNGSVYLSKGTYYIKVNGDMMDLMDSMSDRVSYTLKTSVKTKTPKKSTVKVINKKGTKNDKVIVSNLQSGSTVKIYADASKKKTLATKTKSGKSATIRLKSLNSKGGKLYITVKKAGISESAAVRVNY</sequence>
<proteinExistence type="predicted"/>
<gene>
    <name evidence="2" type="ORF">JFL43_04765</name>
</gene>
<evidence type="ECO:0000313" key="3">
    <source>
        <dbReference type="Proteomes" id="UP000618943"/>
    </source>
</evidence>
<name>A0ABS1H440_9BACL</name>
<dbReference type="SUPFAM" id="SSF89260">
    <property type="entry name" value="Collagen-binding domain"/>
    <property type="match status" value="1"/>
</dbReference>
<evidence type="ECO:0000256" key="1">
    <source>
        <dbReference type="SAM" id="SignalP"/>
    </source>
</evidence>
<protein>
    <submittedName>
        <fullName evidence="2">Uncharacterized protein</fullName>
    </submittedName>
</protein>
<comment type="caution">
    <text evidence="2">The sequence shown here is derived from an EMBL/GenBank/DDBJ whole genome shotgun (WGS) entry which is preliminary data.</text>
</comment>
<dbReference type="Gene3D" id="2.60.120.380">
    <property type="match status" value="2"/>
</dbReference>
<dbReference type="EMBL" id="JAEOAH010000004">
    <property type="protein sequence ID" value="MBK3494179.1"/>
    <property type="molecule type" value="Genomic_DNA"/>
</dbReference>
<dbReference type="Proteomes" id="UP000618943">
    <property type="component" value="Unassembled WGS sequence"/>
</dbReference>
<keyword evidence="3" id="KW-1185">Reference proteome</keyword>
<feature type="chain" id="PRO_5046777891" evidence="1">
    <location>
        <begin position="23"/>
        <end position="380"/>
    </location>
</feature>
<reference evidence="2 3" key="1">
    <citation type="submission" date="2020-12" db="EMBL/GenBank/DDBJ databases">
        <title>YIM B01967 draft genome.</title>
        <authorList>
            <person name="Yan X."/>
        </authorList>
    </citation>
    <scope>NUCLEOTIDE SEQUENCE [LARGE SCALE GENOMIC DNA]</scope>
    <source>
        <strain evidence="2 3">YIM B01967</strain>
    </source>
</reference>
<accession>A0ABS1H440</accession>
<dbReference type="RefSeq" id="WP_200748151.1">
    <property type="nucleotide sequence ID" value="NZ_JAEOAH010000004.1"/>
</dbReference>
<keyword evidence="1" id="KW-0732">Signal</keyword>